<gene>
    <name evidence="1" type="ORF">BN9_014980</name>
</gene>
<proteinExistence type="predicted"/>
<organism evidence="1 2">
    <name type="scientific">Albugo candida</name>
    <dbReference type="NCBI Taxonomy" id="65357"/>
    <lineage>
        <taxon>Eukaryota</taxon>
        <taxon>Sar</taxon>
        <taxon>Stramenopiles</taxon>
        <taxon>Oomycota</taxon>
        <taxon>Peronosporomycetes</taxon>
        <taxon>Albuginales</taxon>
        <taxon>Albuginaceae</taxon>
        <taxon>Albugo</taxon>
    </lineage>
</organism>
<sequence>MVDHFSFLWRQTMAVSFSSSDSDQLRRILSVLTLFPLSDLINFDLSKLIIPILMWHNLVNEMSAWNSSYCEAKRMQIGESCTSQIVIRISPSSVCRKSIWKLVGSIPISGLHGASPSRTYFHVRYNAAEVHH</sequence>
<keyword evidence="2" id="KW-1185">Reference proteome</keyword>
<name>A0A024G320_9STRA</name>
<reference evidence="1 2" key="1">
    <citation type="submission" date="2012-05" db="EMBL/GenBank/DDBJ databases">
        <title>Recombination and specialization in a pathogen metapopulation.</title>
        <authorList>
            <person name="Gardiner A."/>
            <person name="Kemen E."/>
            <person name="Schultz-Larsen T."/>
            <person name="MacLean D."/>
            <person name="Van Oosterhout C."/>
            <person name="Jones J.D.G."/>
        </authorList>
    </citation>
    <scope>NUCLEOTIDE SEQUENCE [LARGE SCALE GENOMIC DNA]</scope>
    <source>
        <strain evidence="1 2">Ac Nc2</strain>
    </source>
</reference>
<accession>A0A024G320</accession>
<dbReference type="AlphaFoldDB" id="A0A024G320"/>
<dbReference type="InParanoid" id="A0A024G320"/>
<evidence type="ECO:0000313" key="1">
    <source>
        <dbReference type="EMBL" id="CCI40714.1"/>
    </source>
</evidence>
<comment type="caution">
    <text evidence="1">The sequence shown here is derived from an EMBL/GenBank/DDBJ whole genome shotgun (WGS) entry which is preliminary data.</text>
</comment>
<dbReference type="Proteomes" id="UP000053237">
    <property type="component" value="Unassembled WGS sequence"/>
</dbReference>
<evidence type="ECO:0000313" key="2">
    <source>
        <dbReference type="Proteomes" id="UP000053237"/>
    </source>
</evidence>
<protein>
    <submittedName>
        <fullName evidence="1">Uncharacterized protein</fullName>
    </submittedName>
</protein>
<dbReference type="EMBL" id="CAIX01000011">
    <property type="protein sequence ID" value="CCI40714.1"/>
    <property type="molecule type" value="Genomic_DNA"/>
</dbReference>